<keyword evidence="4" id="KW-1185">Reference proteome</keyword>
<feature type="region of interest" description="Disordered" evidence="1">
    <location>
        <begin position="168"/>
        <end position="192"/>
    </location>
</feature>
<dbReference type="EMBL" id="JABVEC010000021">
    <property type="protein sequence ID" value="MBC6468740.1"/>
    <property type="molecule type" value="Genomic_DNA"/>
</dbReference>
<dbReference type="Proteomes" id="UP000805614">
    <property type="component" value="Unassembled WGS sequence"/>
</dbReference>
<dbReference type="InterPro" id="IPR016181">
    <property type="entry name" value="Acyl_CoA_acyltransferase"/>
</dbReference>
<reference evidence="3 4" key="1">
    <citation type="submission" date="2020-06" db="EMBL/GenBank/DDBJ databases">
        <title>Actinomadura xiongansis sp. nov., isolated from soil of Baiyangdian.</title>
        <authorList>
            <person name="Zhang X."/>
        </authorList>
    </citation>
    <scope>NUCLEOTIDE SEQUENCE [LARGE SCALE GENOMIC DNA]</scope>
    <source>
        <strain evidence="3 4">HBUM206468</strain>
    </source>
</reference>
<dbReference type="Gene3D" id="3.40.630.30">
    <property type="match status" value="1"/>
</dbReference>
<sequence length="192" mass="20879">MTTTAKASTLQTAAFLSRPDAALRATFLEAMAEHHATDGKPDADGLTLADLRTADCVDSYVEGLVEGTALRPGTEPLRPTVWWYVADLPERRHYLGRVSVRHYPATSSLGESGSQLWVTVRPSARREGHGHALLTAALPFARANGITEAVIELDRSNEAARRLIEPAGARPVAHHPAERSGRQRYLLPIGTR</sequence>
<dbReference type="Pfam" id="PF00583">
    <property type="entry name" value="Acetyltransf_1"/>
    <property type="match status" value="1"/>
</dbReference>
<proteinExistence type="predicted"/>
<evidence type="ECO:0000313" key="3">
    <source>
        <dbReference type="EMBL" id="MBC6468740.1"/>
    </source>
</evidence>
<evidence type="ECO:0000256" key="1">
    <source>
        <dbReference type="SAM" id="MobiDB-lite"/>
    </source>
</evidence>
<organism evidence="3 4">
    <name type="scientific">Actinomadura alba</name>
    <dbReference type="NCBI Taxonomy" id="406431"/>
    <lineage>
        <taxon>Bacteria</taxon>
        <taxon>Bacillati</taxon>
        <taxon>Actinomycetota</taxon>
        <taxon>Actinomycetes</taxon>
        <taxon>Streptosporangiales</taxon>
        <taxon>Thermomonosporaceae</taxon>
        <taxon>Actinomadura</taxon>
    </lineage>
</organism>
<dbReference type="CDD" id="cd04301">
    <property type="entry name" value="NAT_SF"/>
    <property type="match status" value="1"/>
</dbReference>
<dbReference type="RefSeq" id="WP_187245793.1">
    <property type="nucleotide sequence ID" value="NZ_BAAAOK010000035.1"/>
</dbReference>
<name>A0ABR7LV58_9ACTN</name>
<evidence type="ECO:0000259" key="2">
    <source>
        <dbReference type="Pfam" id="PF00583"/>
    </source>
</evidence>
<protein>
    <submittedName>
        <fullName evidence="3">GNAT family N-acetyltransferase</fullName>
    </submittedName>
</protein>
<feature type="domain" description="N-acetyltransferase" evidence="2">
    <location>
        <begin position="117"/>
        <end position="165"/>
    </location>
</feature>
<accession>A0ABR7LV58</accession>
<dbReference type="InterPro" id="IPR000182">
    <property type="entry name" value="GNAT_dom"/>
</dbReference>
<gene>
    <name evidence="3" type="ORF">HKK74_25055</name>
</gene>
<dbReference type="SUPFAM" id="SSF55729">
    <property type="entry name" value="Acyl-CoA N-acyltransferases (Nat)"/>
    <property type="match status" value="1"/>
</dbReference>
<evidence type="ECO:0000313" key="4">
    <source>
        <dbReference type="Proteomes" id="UP000805614"/>
    </source>
</evidence>
<comment type="caution">
    <text evidence="3">The sequence shown here is derived from an EMBL/GenBank/DDBJ whole genome shotgun (WGS) entry which is preliminary data.</text>
</comment>